<protein>
    <submittedName>
        <fullName evidence="2">Uncharacterized protein</fullName>
    </submittedName>
</protein>
<feature type="transmembrane region" description="Helical" evidence="1">
    <location>
        <begin position="268"/>
        <end position="290"/>
    </location>
</feature>
<dbReference type="RefSeq" id="WP_151504108.1">
    <property type="nucleotide sequence ID" value="NZ_VXLD01000002.1"/>
</dbReference>
<sequence length="309" mass="35811">MSKLEDEYAVNTTNIQQGVQILKRRQTHLMAWCIFTTSLAFVALISYFLQQEILYSWFGISLEVKQLHIPVSADRTLMQFEQAPNYFFNLLSWFGWLFLKITSAFIGAFFVIHFLKKLRFFAIRFQSFVLKFVGWIIAFICIWSTLTYVQYDWNDEAEDPYATAIEYKNSLHESELAQYLDHTQLAPPVKAYVLAQIALLHSPADENAAIPYVLTLVDAEKNDPNFIQYGFSASQLWSMQQQLYGKAITPLAKSISPKIEQAQKWENVLQVIIISSFIVSSILSLMLYLLSRYFSARTRRIEQNLKNTG</sequence>
<dbReference type="Proteomes" id="UP000325788">
    <property type="component" value="Unassembled WGS sequence"/>
</dbReference>
<evidence type="ECO:0000256" key="1">
    <source>
        <dbReference type="SAM" id="Phobius"/>
    </source>
</evidence>
<keyword evidence="1" id="KW-0812">Transmembrane</keyword>
<reference evidence="2 3" key="1">
    <citation type="submission" date="2019-09" db="EMBL/GenBank/DDBJ databases">
        <title>Draft genome sequence of Acinetobacter tandoii W4-4-4 isolated from environmental water sample.</title>
        <authorList>
            <person name="Wee S.K."/>
            <person name="Yan B."/>
            <person name="Mustaffa S.B."/>
            <person name="Yap E.P.H."/>
        </authorList>
    </citation>
    <scope>NUCLEOTIDE SEQUENCE [LARGE SCALE GENOMIC DNA]</scope>
    <source>
        <strain evidence="2 3">W4-4-4</strain>
    </source>
</reference>
<feature type="transmembrane region" description="Helical" evidence="1">
    <location>
        <begin position="93"/>
        <end position="116"/>
    </location>
</feature>
<accession>A0A5N4WNF0</accession>
<comment type="caution">
    <text evidence="2">The sequence shown here is derived from an EMBL/GenBank/DDBJ whole genome shotgun (WGS) entry which is preliminary data.</text>
</comment>
<dbReference type="AlphaFoldDB" id="A0A5N4WNF0"/>
<keyword evidence="1" id="KW-1133">Transmembrane helix</keyword>
<proteinExistence type="predicted"/>
<keyword evidence="1" id="KW-0472">Membrane</keyword>
<feature type="transmembrane region" description="Helical" evidence="1">
    <location>
        <begin position="128"/>
        <end position="151"/>
    </location>
</feature>
<dbReference type="EMBL" id="VXLD01000002">
    <property type="protein sequence ID" value="KAB1857928.1"/>
    <property type="molecule type" value="Genomic_DNA"/>
</dbReference>
<organism evidence="2 3">
    <name type="scientific">Acinetobacter tandoii</name>
    <dbReference type="NCBI Taxonomy" id="202954"/>
    <lineage>
        <taxon>Bacteria</taxon>
        <taxon>Pseudomonadati</taxon>
        <taxon>Pseudomonadota</taxon>
        <taxon>Gammaproteobacteria</taxon>
        <taxon>Moraxellales</taxon>
        <taxon>Moraxellaceae</taxon>
        <taxon>Acinetobacter</taxon>
    </lineage>
</organism>
<evidence type="ECO:0000313" key="3">
    <source>
        <dbReference type="Proteomes" id="UP000325788"/>
    </source>
</evidence>
<evidence type="ECO:0000313" key="2">
    <source>
        <dbReference type="EMBL" id="KAB1857928.1"/>
    </source>
</evidence>
<name>A0A5N4WNF0_9GAMM</name>
<feature type="transmembrane region" description="Helical" evidence="1">
    <location>
        <begin position="29"/>
        <end position="49"/>
    </location>
</feature>
<gene>
    <name evidence="2" type="ORF">F4W09_04115</name>
</gene>